<dbReference type="AlphaFoldDB" id="A0A2P7V2N3"/>
<accession>A0A2P7V2N3</accession>
<evidence type="ECO:0000313" key="2">
    <source>
        <dbReference type="Proteomes" id="UP000240419"/>
    </source>
</evidence>
<keyword evidence="2" id="KW-1185">Reference proteome</keyword>
<dbReference type="Proteomes" id="UP000240419">
    <property type="component" value="Unassembled WGS sequence"/>
</dbReference>
<proteinExistence type="predicted"/>
<dbReference type="OrthoDB" id="4569478at2"/>
<reference evidence="1 2" key="1">
    <citation type="submission" date="2018-03" db="EMBL/GenBank/DDBJ databases">
        <title>Brevisbacillus phylogenomics.</title>
        <authorList>
            <person name="Dunlap C."/>
        </authorList>
    </citation>
    <scope>NUCLEOTIDE SEQUENCE [LARGE SCALE GENOMIC DNA]</scope>
    <source>
        <strain evidence="1 2">NRRL NRS-1210</strain>
    </source>
</reference>
<gene>
    <name evidence="1" type="ORF">C7R93_18400</name>
</gene>
<comment type="caution">
    <text evidence="1">The sequence shown here is derived from an EMBL/GenBank/DDBJ whole genome shotgun (WGS) entry which is preliminary data.</text>
</comment>
<dbReference type="EMBL" id="PXZM01000029">
    <property type="protein sequence ID" value="PSJ93490.1"/>
    <property type="molecule type" value="Genomic_DNA"/>
</dbReference>
<organism evidence="1 2">
    <name type="scientific">Brevibacillus fortis</name>
    <dbReference type="NCBI Taxonomy" id="2126352"/>
    <lineage>
        <taxon>Bacteria</taxon>
        <taxon>Bacillati</taxon>
        <taxon>Bacillota</taxon>
        <taxon>Bacilli</taxon>
        <taxon>Bacillales</taxon>
        <taxon>Paenibacillaceae</taxon>
        <taxon>Brevibacillus</taxon>
    </lineage>
</organism>
<name>A0A2P7V2N3_9BACL</name>
<evidence type="ECO:0000313" key="1">
    <source>
        <dbReference type="EMBL" id="PSJ93490.1"/>
    </source>
</evidence>
<protein>
    <submittedName>
        <fullName evidence="1">Uncharacterized protein</fullName>
    </submittedName>
</protein>
<sequence length="81" mass="9076">MKVAGILDDGQHKVFDTGAKRIEPQEKGMPISEFMDSALRRIFQYMAGDKQEDHSAAAAWNLNCAIPQSRNFTQTTSDCKK</sequence>
<dbReference type="RefSeq" id="WP_106840180.1">
    <property type="nucleotide sequence ID" value="NZ_JBCNIW010000002.1"/>
</dbReference>